<evidence type="ECO:0008006" key="4">
    <source>
        <dbReference type="Google" id="ProtNLM"/>
    </source>
</evidence>
<comment type="caution">
    <text evidence="2">The sequence shown here is derived from an EMBL/GenBank/DDBJ whole genome shotgun (WGS) entry which is preliminary data.</text>
</comment>
<dbReference type="EMBL" id="PDND01000453">
    <property type="protein sequence ID" value="PGH28432.1"/>
    <property type="molecule type" value="Genomic_DNA"/>
</dbReference>
<dbReference type="PANTHER" id="PTHR40618">
    <property type="entry name" value="B-ZIP TRANSCRIPTION FACTOR (EUROFUNG)-RELATED"/>
    <property type="match status" value="1"/>
</dbReference>
<dbReference type="PANTHER" id="PTHR40618:SF1">
    <property type="entry name" value="B-ZIP TRANSCRIPTION FACTOR (EUROFUNG)"/>
    <property type="match status" value="1"/>
</dbReference>
<dbReference type="VEuPathDB" id="FungiDB:EMCG_04197"/>
<feature type="region of interest" description="Disordered" evidence="1">
    <location>
        <begin position="17"/>
        <end position="53"/>
    </location>
</feature>
<organism evidence="2 3">
    <name type="scientific">[Emmonsia] crescens</name>
    <dbReference type="NCBI Taxonomy" id="73230"/>
    <lineage>
        <taxon>Eukaryota</taxon>
        <taxon>Fungi</taxon>
        <taxon>Dikarya</taxon>
        <taxon>Ascomycota</taxon>
        <taxon>Pezizomycotina</taxon>
        <taxon>Eurotiomycetes</taxon>
        <taxon>Eurotiomycetidae</taxon>
        <taxon>Onygenales</taxon>
        <taxon>Ajellomycetaceae</taxon>
        <taxon>Emergomyces</taxon>
    </lineage>
</organism>
<proteinExistence type="predicted"/>
<gene>
    <name evidence="2" type="ORF">GX50_08826</name>
</gene>
<evidence type="ECO:0000256" key="1">
    <source>
        <dbReference type="SAM" id="MobiDB-lite"/>
    </source>
</evidence>
<dbReference type="Proteomes" id="UP000226031">
    <property type="component" value="Unassembled WGS sequence"/>
</dbReference>
<dbReference type="AlphaFoldDB" id="A0A2B7Z5Y2"/>
<evidence type="ECO:0000313" key="2">
    <source>
        <dbReference type="EMBL" id="PGH28432.1"/>
    </source>
</evidence>
<dbReference type="STRING" id="73230.A0A2B7Z5Y2"/>
<keyword evidence="3" id="KW-1185">Reference proteome</keyword>
<accession>A0A2B7Z5Y2</accession>
<evidence type="ECO:0000313" key="3">
    <source>
        <dbReference type="Proteomes" id="UP000226031"/>
    </source>
</evidence>
<sequence length="393" mass="44744">MQGPSQHLLELLSVNRHTQDIGDNNDNEGRGNSSSSLDRTDSGDTSPIMNSPNKLRALQEVHMNTLHRLRSLGRVGTTKVDANDGTILSEHRQKQIRRAQQVYRIKKDAVLEGTKSRVMELENNINRITELLGDFWNTARLSGLHIIPTQSFFSNLTTFESPSDDLQRRPEILQKVSQTPRTRNRLSVTKQASDVLKIHPLAMRRIERPLEDSTGYNYWLFCETNLSRKLQRYCVEQAFRVFVNPHSNPRTVYQLFRLLPAMREKTVMRACFEGLLHAGANKSLENTFLPFYCIGGAGTHYPVMDDQGNPLYPWEMRLPRRILGLLPIPNQPKMITSNILKPSDLGASGSTAEMWKGFSWNVGLMLKDLLHSRRYTILPSTLQGDLPSISPKI</sequence>
<protein>
    <recommendedName>
        <fullName evidence="4">BZIP domain-containing protein</fullName>
    </recommendedName>
</protein>
<dbReference type="VEuPathDB" id="FungiDB:EMCG_04198"/>
<feature type="compositionally biased region" description="Polar residues" evidence="1">
    <location>
        <begin position="30"/>
        <end position="53"/>
    </location>
</feature>
<reference evidence="2 3" key="1">
    <citation type="submission" date="2017-10" db="EMBL/GenBank/DDBJ databases">
        <title>Comparative genomics in systemic dimorphic fungi from Ajellomycetaceae.</title>
        <authorList>
            <person name="Munoz J.F."/>
            <person name="Mcewen J.G."/>
            <person name="Clay O.K."/>
            <person name="Cuomo C.A."/>
        </authorList>
    </citation>
    <scope>NUCLEOTIDE SEQUENCE [LARGE SCALE GENOMIC DNA]</scope>
    <source>
        <strain evidence="2 3">UAMH4076</strain>
    </source>
</reference>
<name>A0A2B7Z5Y2_9EURO</name>